<gene>
    <name evidence="4" type="ORF">SEMRO_36_G022730.1</name>
</gene>
<dbReference type="GO" id="GO:0004527">
    <property type="term" value="F:exonuclease activity"/>
    <property type="evidence" value="ECO:0007669"/>
    <property type="project" value="UniProtKB-KW"/>
</dbReference>
<name>A0A9N8H2G8_9STRA</name>
<dbReference type="PANTHER" id="PTHR37957:SF1">
    <property type="entry name" value="PHYTASE-LIKE DOMAIN-CONTAINING PROTEIN"/>
    <property type="match status" value="1"/>
</dbReference>
<reference evidence="4" key="1">
    <citation type="submission" date="2020-06" db="EMBL/GenBank/DDBJ databases">
        <authorList>
            <consortium name="Plant Systems Biology data submission"/>
        </authorList>
    </citation>
    <scope>NUCLEOTIDE SEQUENCE</scope>
    <source>
        <strain evidence="4">D6</strain>
    </source>
</reference>
<dbReference type="InterPro" id="IPR027372">
    <property type="entry name" value="Phytase-like_dom"/>
</dbReference>
<evidence type="ECO:0000256" key="1">
    <source>
        <dbReference type="SAM" id="MobiDB-lite"/>
    </source>
</evidence>
<dbReference type="Pfam" id="PF13449">
    <property type="entry name" value="Phytase-like"/>
    <property type="match status" value="1"/>
</dbReference>
<dbReference type="OrthoDB" id="38803at2759"/>
<feature type="signal peptide" evidence="2">
    <location>
        <begin position="1"/>
        <end position="17"/>
    </location>
</feature>
<keyword evidence="4" id="KW-0378">Hydrolase</keyword>
<feature type="region of interest" description="Disordered" evidence="1">
    <location>
        <begin position="503"/>
        <end position="522"/>
    </location>
</feature>
<dbReference type="AlphaFoldDB" id="A0A9N8H2G8"/>
<evidence type="ECO:0000313" key="5">
    <source>
        <dbReference type="Proteomes" id="UP001153069"/>
    </source>
</evidence>
<proteinExistence type="predicted"/>
<keyword evidence="4" id="KW-0540">Nuclease</keyword>
<accession>A0A9N8H2G8</accession>
<keyword evidence="4" id="KW-0255">Endonuclease</keyword>
<organism evidence="4 5">
    <name type="scientific">Seminavis robusta</name>
    <dbReference type="NCBI Taxonomy" id="568900"/>
    <lineage>
        <taxon>Eukaryota</taxon>
        <taxon>Sar</taxon>
        <taxon>Stramenopiles</taxon>
        <taxon>Ochrophyta</taxon>
        <taxon>Bacillariophyta</taxon>
        <taxon>Bacillariophyceae</taxon>
        <taxon>Bacillariophycidae</taxon>
        <taxon>Naviculales</taxon>
        <taxon>Naviculaceae</taxon>
        <taxon>Seminavis</taxon>
    </lineage>
</organism>
<feature type="compositionally biased region" description="Basic residues" evidence="1">
    <location>
        <begin position="513"/>
        <end position="522"/>
    </location>
</feature>
<dbReference type="GO" id="GO:0004519">
    <property type="term" value="F:endonuclease activity"/>
    <property type="evidence" value="ECO:0007669"/>
    <property type="project" value="UniProtKB-KW"/>
</dbReference>
<keyword evidence="4" id="KW-0269">Exonuclease</keyword>
<sequence length="522" mass="57326">MKVSLALSLLAPGLASAQHSMDQPHYLVGLLNYPNSFVPEVLQGHTSGTYIDPDASSGVTVPFSDVPGVGFSDIEMYYDDNGSPVSGQFYVLSDNGFGSSDNSGDYALNIQHLKIQKPFTYRHGESNFEKYTVVENLGTALIHDPEGFILWENGADIQVAYHTPDETWDDYKDLRVLTGRDFDVEGLAVINQTCAVVGDELMPAIFMVNPKTGVVLSPFVRTPDIDSAGNFNGAFLSTRGDKVHCTIEELESDDQCTSVDSSVVDDSEYRKHDPSGGYEGFSLLADGTIAAFVEKNSGDTSLSDEPGVRVYHVIPGDCSSGSAPVFESFLGYYKFEHNAGNIADVSAIPGSSRYVAVIERNGFPSGHMFPAPRMPANKVCIVDLFDLDQDMVMQNKKCILNYHNIDDPWDVDGNGIFKYAQTQVTNEALVVVDDYCIVAGTDTNYPWTNQFALDESVVPYYEEVADARFMVVCFVEPIFNLEMLAEFMAAPDFLAVVRQDPNEVSEDGLGGGSRRKLRHQRH</sequence>
<feature type="chain" id="PRO_5040257675" evidence="2">
    <location>
        <begin position="18"/>
        <end position="522"/>
    </location>
</feature>
<dbReference type="Proteomes" id="UP001153069">
    <property type="component" value="Unassembled WGS sequence"/>
</dbReference>
<protein>
    <submittedName>
        <fullName evidence="4">Inherit from COG: endonuclease exonuclease phosphatase</fullName>
    </submittedName>
</protein>
<feature type="domain" description="Phytase-like" evidence="3">
    <location>
        <begin position="82"/>
        <end position="384"/>
    </location>
</feature>
<dbReference type="EMBL" id="CAICTM010000036">
    <property type="protein sequence ID" value="CAB9498341.1"/>
    <property type="molecule type" value="Genomic_DNA"/>
</dbReference>
<dbReference type="PANTHER" id="PTHR37957">
    <property type="entry name" value="BLR7070 PROTEIN"/>
    <property type="match status" value="1"/>
</dbReference>
<keyword evidence="2" id="KW-0732">Signal</keyword>
<evidence type="ECO:0000256" key="2">
    <source>
        <dbReference type="SAM" id="SignalP"/>
    </source>
</evidence>
<evidence type="ECO:0000313" key="4">
    <source>
        <dbReference type="EMBL" id="CAB9498341.1"/>
    </source>
</evidence>
<comment type="caution">
    <text evidence="4">The sequence shown here is derived from an EMBL/GenBank/DDBJ whole genome shotgun (WGS) entry which is preliminary data.</text>
</comment>
<evidence type="ECO:0000259" key="3">
    <source>
        <dbReference type="Pfam" id="PF13449"/>
    </source>
</evidence>
<keyword evidence="5" id="KW-1185">Reference proteome</keyword>